<keyword evidence="4" id="KW-0575">Peroxidase</keyword>
<comment type="caution">
    <text evidence="15">The sequence shown here is derived from an EMBL/GenBank/DDBJ whole genome shotgun (WGS) entry which is preliminary data.</text>
</comment>
<comment type="similarity">
    <text evidence="10">Belongs to the peroxiredoxin family. BCP/PrxQ subfamily.</text>
</comment>
<organism evidence="15 16">
    <name type="scientific">Notoacmeibacter ruber</name>
    <dbReference type="NCBI Taxonomy" id="2670375"/>
    <lineage>
        <taxon>Bacteria</taxon>
        <taxon>Pseudomonadati</taxon>
        <taxon>Pseudomonadota</taxon>
        <taxon>Alphaproteobacteria</taxon>
        <taxon>Hyphomicrobiales</taxon>
        <taxon>Notoacmeibacteraceae</taxon>
        <taxon>Notoacmeibacter</taxon>
    </lineage>
</organism>
<evidence type="ECO:0000256" key="8">
    <source>
        <dbReference type="ARBA" id="ARBA00023284"/>
    </source>
</evidence>
<evidence type="ECO:0000256" key="13">
    <source>
        <dbReference type="PIRSR" id="PIRSR000239-1"/>
    </source>
</evidence>
<evidence type="ECO:0000256" key="3">
    <source>
        <dbReference type="ARBA" id="ARBA00013017"/>
    </source>
</evidence>
<comment type="subunit">
    <text evidence="2">Monomer.</text>
</comment>
<evidence type="ECO:0000256" key="11">
    <source>
        <dbReference type="ARBA" id="ARBA00042639"/>
    </source>
</evidence>
<dbReference type="AlphaFoldDB" id="A0A3L7JBK2"/>
<dbReference type="Pfam" id="PF00578">
    <property type="entry name" value="AhpC-TSA"/>
    <property type="match status" value="1"/>
</dbReference>
<keyword evidence="5" id="KW-0049">Antioxidant</keyword>
<dbReference type="PIRSF" id="PIRSF000239">
    <property type="entry name" value="AHPC"/>
    <property type="match status" value="1"/>
</dbReference>
<dbReference type="InterPro" id="IPR013766">
    <property type="entry name" value="Thioredoxin_domain"/>
</dbReference>
<keyword evidence="7" id="KW-1015">Disulfide bond</keyword>
<protein>
    <recommendedName>
        <fullName evidence="3">thioredoxin-dependent peroxiredoxin</fullName>
        <ecNumber evidence="3">1.11.1.24</ecNumber>
    </recommendedName>
    <alternativeName>
        <fullName evidence="9">Thioredoxin peroxidase</fullName>
    </alternativeName>
    <alternativeName>
        <fullName evidence="11">Thioredoxin-dependent peroxiredoxin Bcp</fullName>
    </alternativeName>
</protein>
<dbReference type="Gene3D" id="3.40.30.10">
    <property type="entry name" value="Glutaredoxin"/>
    <property type="match status" value="1"/>
</dbReference>
<comment type="function">
    <text evidence="1">Thiol-specific peroxidase that catalyzes the reduction of hydrogen peroxide and organic hydroperoxides to water and alcohols, respectively. Plays a role in cell protection against oxidative stress by detoxifying peroxides and as sensor of hydrogen peroxide-mediated signaling events.</text>
</comment>
<keyword evidence="6" id="KW-0560">Oxidoreductase</keyword>
<reference evidence="15 16" key="1">
    <citation type="submission" date="2018-10" db="EMBL/GenBank/DDBJ databases">
        <title>Notoacmeibacter sp. M2BS9Y-3-1, whole genome shotgun sequence.</title>
        <authorList>
            <person name="Tuo L."/>
        </authorList>
    </citation>
    <scope>NUCLEOTIDE SEQUENCE [LARGE SCALE GENOMIC DNA]</scope>
    <source>
        <strain evidence="15 16">M2BS9Y-3-1</strain>
    </source>
</reference>
<comment type="catalytic activity">
    <reaction evidence="12">
        <text>a hydroperoxide + [thioredoxin]-dithiol = an alcohol + [thioredoxin]-disulfide + H2O</text>
        <dbReference type="Rhea" id="RHEA:62620"/>
        <dbReference type="Rhea" id="RHEA-COMP:10698"/>
        <dbReference type="Rhea" id="RHEA-COMP:10700"/>
        <dbReference type="ChEBI" id="CHEBI:15377"/>
        <dbReference type="ChEBI" id="CHEBI:29950"/>
        <dbReference type="ChEBI" id="CHEBI:30879"/>
        <dbReference type="ChEBI" id="CHEBI:35924"/>
        <dbReference type="ChEBI" id="CHEBI:50058"/>
        <dbReference type="EC" id="1.11.1.24"/>
    </reaction>
</comment>
<keyword evidence="16" id="KW-1185">Reference proteome</keyword>
<dbReference type="SUPFAM" id="SSF52833">
    <property type="entry name" value="Thioredoxin-like"/>
    <property type="match status" value="1"/>
</dbReference>
<feature type="active site" description="Cysteine sulfenic acid (-SOH) intermediate; for peroxidase activity" evidence="13">
    <location>
        <position position="46"/>
    </location>
</feature>
<evidence type="ECO:0000256" key="10">
    <source>
        <dbReference type="ARBA" id="ARBA00038489"/>
    </source>
</evidence>
<dbReference type="InterPro" id="IPR050924">
    <property type="entry name" value="Peroxiredoxin_BCP/PrxQ"/>
</dbReference>
<name>A0A3L7JBK2_9HYPH</name>
<dbReference type="Proteomes" id="UP000281094">
    <property type="component" value="Unassembled WGS sequence"/>
</dbReference>
<dbReference type="InterPro" id="IPR024706">
    <property type="entry name" value="Peroxiredoxin_AhpC-typ"/>
</dbReference>
<evidence type="ECO:0000256" key="4">
    <source>
        <dbReference type="ARBA" id="ARBA00022559"/>
    </source>
</evidence>
<evidence type="ECO:0000256" key="2">
    <source>
        <dbReference type="ARBA" id="ARBA00011245"/>
    </source>
</evidence>
<evidence type="ECO:0000256" key="5">
    <source>
        <dbReference type="ARBA" id="ARBA00022862"/>
    </source>
</evidence>
<evidence type="ECO:0000256" key="1">
    <source>
        <dbReference type="ARBA" id="ARBA00003330"/>
    </source>
</evidence>
<evidence type="ECO:0000256" key="6">
    <source>
        <dbReference type="ARBA" id="ARBA00023002"/>
    </source>
</evidence>
<evidence type="ECO:0000256" key="9">
    <source>
        <dbReference type="ARBA" id="ARBA00032824"/>
    </source>
</evidence>
<dbReference type="FunFam" id="3.40.30.10:FF:000007">
    <property type="entry name" value="Thioredoxin-dependent thiol peroxidase"/>
    <property type="match status" value="1"/>
</dbReference>
<evidence type="ECO:0000313" key="15">
    <source>
        <dbReference type="EMBL" id="RLQ87765.1"/>
    </source>
</evidence>
<dbReference type="GO" id="GO:0008379">
    <property type="term" value="F:thioredoxin peroxidase activity"/>
    <property type="evidence" value="ECO:0007669"/>
    <property type="project" value="TreeGrafter"/>
</dbReference>
<dbReference type="CDD" id="cd03017">
    <property type="entry name" value="PRX_BCP"/>
    <property type="match status" value="1"/>
</dbReference>
<feature type="domain" description="Thioredoxin" evidence="14">
    <location>
        <begin position="4"/>
        <end position="155"/>
    </location>
</feature>
<evidence type="ECO:0000256" key="12">
    <source>
        <dbReference type="ARBA" id="ARBA00049091"/>
    </source>
</evidence>
<dbReference type="PANTHER" id="PTHR42801:SF4">
    <property type="entry name" value="AHPC_TSA FAMILY PROTEIN"/>
    <property type="match status" value="1"/>
</dbReference>
<keyword evidence="8" id="KW-0676">Redox-active center</keyword>
<proteinExistence type="inferred from homology"/>
<dbReference type="PANTHER" id="PTHR42801">
    <property type="entry name" value="THIOREDOXIN-DEPENDENT PEROXIDE REDUCTASE"/>
    <property type="match status" value="1"/>
</dbReference>
<dbReference type="InterPro" id="IPR000866">
    <property type="entry name" value="AhpC/TSA"/>
</dbReference>
<dbReference type="GO" id="GO:0034599">
    <property type="term" value="P:cellular response to oxidative stress"/>
    <property type="evidence" value="ECO:0007669"/>
    <property type="project" value="TreeGrafter"/>
</dbReference>
<dbReference type="InterPro" id="IPR036249">
    <property type="entry name" value="Thioredoxin-like_sf"/>
</dbReference>
<gene>
    <name evidence="15" type="ORF">D8780_05635</name>
</gene>
<dbReference type="EC" id="1.11.1.24" evidence="3"/>
<accession>A0A3L7JBK2</accession>
<dbReference type="GO" id="GO:0005737">
    <property type="term" value="C:cytoplasm"/>
    <property type="evidence" value="ECO:0007669"/>
    <property type="project" value="TreeGrafter"/>
</dbReference>
<evidence type="ECO:0000256" key="7">
    <source>
        <dbReference type="ARBA" id="ARBA00023157"/>
    </source>
</evidence>
<sequence length="155" mass="17019">MTLPQKGDTAPDFTLPTDDGNDFHLSAQRGHKVVLFFYPKDDTSGCTAEALAFTSLKEKFSAIGTTVVGISPDNLKKHAKFREKHDLDVVLASDEEKTVLESYGVWVEKSMYGRKYMGVQRSTVLVGEDGKVLESWWKVKVPGHAEAVLAAAESA</sequence>
<dbReference type="GO" id="GO:0045454">
    <property type="term" value="P:cell redox homeostasis"/>
    <property type="evidence" value="ECO:0007669"/>
    <property type="project" value="TreeGrafter"/>
</dbReference>
<evidence type="ECO:0000259" key="14">
    <source>
        <dbReference type="PROSITE" id="PS51352"/>
    </source>
</evidence>
<dbReference type="EMBL" id="RCWN01000001">
    <property type="protein sequence ID" value="RLQ87765.1"/>
    <property type="molecule type" value="Genomic_DNA"/>
</dbReference>
<dbReference type="PROSITE" id="PS51352">
    <property type="entry name" value="THIOREDOXIN_2"/>
    <property type="match status" value="1"/>
</dbReference>
<evidence type="ECO:0000313" key="16">
    <source>
        <dbReference type="Proteomes" id="UP000281094"/>
    </source>
</evidence>
<dbReference type="RefSeq" id="WP_121644729.1">
    <property type="nucleotide sequence ID" value="NZ_RCWN01000001.1"/>
</dbReference>